<proteinExistence type="inferred from homology"/>
<protein>
    <recommendedName>
        <fullName evidence="3 8">Dihydrofolate reductase</fullName>
        <ecNumber evidence="3 8">1.5.1.3</ecNumber>
    </recommendedName>
</protein>
<dbReference type="InterPro" id="IPR017925">
    <property type="entry name" value="DHFR_CS"/>
</dbReference>
<feature type="domain" description="DHFR" evidence="10">
    <location>
        <begin position="5"/>
        <end position="163"/>
    </location>
</feature>
<dbReference type="InterPro" id="IPR001796">
    <property type="entry name" value="DHFR_dom"/>
</dbReference>
<comment type="similarity">
    <text evidence="2 8 9">Belongs to the dihydrofolate reductase family.</text>
</comment>
<dbReference type="CDD" id="cd00209">
    <property type="entry name" value="DHFR"/>
    <property type="match status" value="1"/>
</dbReference>
<dbReference type="SUPFAM" id="SSF53597">
    <property type="entry name" value="Dihydrofolate reductase-like"/>
    <property type="match status" value="1"/>
</dbReference>
<sequence>MNQPIISLVAAMANNRVIGKDNQMPWHLPADLKHFKNTTMHKPIIMGRKTFESIGKALPGRQNIVITRQTDYIAENCTLVGSLEAAIKCVQSVEEIMIIGGGNLYAQALPMANRLYLTLIDLVVDGDTQFPAYEHLDLTVIQQQSFTADEKNPYDYQFIDYYIN</sequence>
<evidence type="ECO:0000256" key="3">
    <source>
        <dbReference type="ARBA" id="ARBA00012856"/>
    </source>
</evidence>
<comment type="pathway">
    <text evidence="1 8">Cofactor biosynthesis; tetrahydrofolate biosynthesis; 5,6,7,8-tetrahydrofolate from 7,8-dihydrofolate: step 1/1.</text>
</comment>
<evidence type="ECO:0000256" key="6">
    <source>
        <dbReference type="ARBA" id="ARBA00023002"/>
    </source>
</evidence>
<reference evidence="11 12" key="1">
    <citation type="submission" date="2024-06" db="EMBL/GenBank/DDBJ databases">
        <authorList>
            <person name="Li F."/>
        </authorList>
    </citation>
    <scope>NUCLEOTIDE SEQUENCE [LARGE SCALE GENOMIC DNA]</scope>
    <source>
        <strain evidence="11 12">GXAS 311</strain>
    </source>
</reference>
<keyword evidence="12" id="KW-1185">Reference proteome</keyword>
<evidence type="ECO:0000256" key="1">
    <source>
        <dbReference type="ARBA" id="ARBA00004903"/>
    </source>
</evidence>
<keyword evidence="5 8" id="KW-0521">NADP</keyword>
<dbReference type="InterPro" id="IPR024072">
    <property type="entry name" value="DHFR-like_dom_sf"/>
</dbReference>
<comment type="caution">
    <text evidence="11">The sequence shown here is derived from an EMBL/GenBank/DDBJ whole genome shotgun (WGS) entry which is preliminary data.</text>
</comment>
<keyword evidence="6 8" id="KW-0560">Oxidoreductase</keyword>
<evidence type="ECO:0000256" key="9">
    <source>
        <dbReference type="RuleBase" id="RU004474"/>
    </source>
</evidence>
<dbReference type="NCBIfam" id="NF008037">
    <property type="entry name" value="PRK10769.1"/>
    <property type="match status" value="1"/>
</dbReference>
<dbReference type="Proteomes" id="UP001548189">
    <property type="component" value="Unassembled WGS sequence"/>
</dbReference>
<comment type="catalytic activity">
    <reaction evidence="8">
        <text>(6S)-5,6,7,8-tetrahydrofolate + NADP(+) = 7,8-dihydrofolate + NADPH + H(+)</text>
        <dbReference type="Rhea" id="RHEA:15009"/>
        <dbReference type="ChEBI" id="CHEBI:15378"/>
        <dbReference type="ChEBI" id="CHEBI:57451"/>
        <dbReference type="ChEBI" id="CHEBI:57453"/>
        <dbReference type="ChEBI" id="CHEBI:57783"/>
        <dbReference type="ChEBI" id="CHEBI:58349"/>
        <dbReference type="EC" id="1.5.1.3"/>
    </reaction>
</comment>
<dbReference type="PRINTS" id="PR00070">
    <property type="entry name" value="DHFR"/>
</dbReference>
<dbReference type="PANTHER" id="PTHR48069:SF3">
    <property type="entry name" value="DIHYDROFOLATE REDUCTASE"/>
    <property type="match status" value="1"/>
</dbReference>
<dbReference type="PANTHER" id="PTHR48069">
    <property type="entry name" value="DIHYDROFOLATE REDUCTASE"/>
    <property type="match status" value="1"/>
</dbReference>
<evidence type="ECO:0000313" key="12">
    <source>
        <dbReference type="Proteomes" id="UP001548189"/>
    </source>
</evidence>
<name>A0ABV2BSI1_9GAMM</name>
<dbReference type="PIRSF" id="PIRSF000194">
    <property type="entry name" value="DHFR"/>
    <property type="match status" value="1"/>
</dbReference>
<gene>
    <name evidence="11" type="primary">folA</name>
    <name evidence="11" type="ORF">ABVT43_07155</name>
</gene>
<evidence type="ECO:0000259" key="10">
    <source>
        <dbReference type="PROSITE" id="PS51330"/>
    </source>
</evidence>
<evidence type="ECO:0000256" key="4">
    <source>
        <dbReference type="ARBA" id="ARBA00022563"/>
    </source>
</evidence>
<dbReference type="Gene3D" id="3.40.430.10">
    <property type="entry name" value="Dihydrofolate Reductase, subunit A"/>
    <property type="match status" value="1"/>
</dbReference>
<dbReference type="PROSITE" id="PS51330">
    <property type="entry name" value="DHFR_2"/>
    <property type="match status" value="1"/>
</dbReference>
<evidence type="ECO:0000256" key="8">
    <source>
        <dbReference type="PIRNR" id="PIRNR000194"/>
    </source>
</evidence>
<dbReference type="PROSITE" id="PS00075">
    <property type="entry name" value="DHFR_1"/>
    <property type="match status" value="1"/>
</dbReference>
<dbReference type="EMBL" id="JBEVCJ010000006">
    <property type="protein sequence ID" value="MET1254896.1"/>
    <property type="molecule type" value="Genomic_DNA"/>
</dbReference>
<evidence type="ECO:0000256" key="2">
    <source>
        <dbReference type="ARBA" id="ARBA00009539"/>
    </source>
</evidence>
<comment type="function">
    <text evidence="7 8">Key enzyme in folate metabolism. Catalyzes an essential reaction for de novo glycine and purine synthesis, and for DNA precursor synthesis.</text>
</comment>
<evidence type="ECO:0000313" key="11">
    <source>
        <dbReference type="EMBL" id="MET1254896.1"/>
    </source>
</evidence>
<dbReference type="InterPro" id="IPR012259">
    <property type="entry name" value="DHFR"/>
</dbReference>
<evidence type="ECO:0000256" key="5">
    <source>
        <dbReference type="ARBA" id="ARBA00022857"/>
    </source>
</evidence>
<dbReference type="Pfam" id="PF00186">
    <property type="entry name" value="DHFR_1"/>
    <property type="match status" value="1"/>
</dbReference>
<evidence type="ECO:0000256" key="7">
    <source>
        <dbReference type="ARBA" id="ARBA00025067"/>
    </source>
</evidence>
<organism evidence="11 12">
    <name type="scientific">Aliikangiella maris</name>
    <dbReference type="NCBI Taxonomy" id="3162458"/>
    <lineage>
        <taxon>Bacteria</taxon>
        <taxon>Pseudomonadati</taxon>
        <taxon>Pseudomonadota</taxon>
        <taxon>Gammaproteobacteria</taxon>
        <taxon>Oceanospirillales</taxon>
        <taxon>Pleioneaceae</taxon>
        <taxon>Aliikangiella</taxon>
    </lineage>
</organism>
<keyword evidence="4 8" id="KW-0554">One-carbon metabolism</keyword>
<dbReference type="RefSeq" id="WP_353874511.1">
    <property type="nucleotide sequence ID" value="NZ_JBEVCJ010000006.1"/>
</dbReference>
<accession>A0ABV2BSI1</accession>
<dbReference type="EC" id="1.5.1.3" evidence="3 8"/>